<dbReference type="Proteomes" id="UP000636479">
    <property type="component" value="Unassembled WGS sequence"/>
</dbReference>
<feature type="compositionally biased region" description="Low complexity" evidence="1">
    <location>
        <begin position="209"/>
        <end position="253"/>
    </location>
</feature>
<feature type="compositionally biased region" description="Basic and acidic residues" evidence="1">
    <location>
        <begin position="312"/>
        <end position="330"/>
    </location>
</feature>
<feature type="compositionally biased region" description="Polar residues" evidence="1">
    <location>
        <begin position="285"/>
        <end position="294"/>
    </location>
</feature>
<feature type="region of interest" description="Disordered" evidence="1">
    <location>
        <begin position="64"/>
        <end position="382"/>
    </location>
</feature>
<dbReference type="GeneID" id="59349098"/>
<dbReference type="EMBL" id="JACAZF010000009">
    <property type="protein sequence ID" value="KAF7294613.1"/>
    <property type="molecule type" value="Genomic_DNA"/>
</dbReference>
<name>A0A8H6S848_9AGAR</name>
<evidence type="ECO:0000313" key="3">
    <source>
        <dbReference type="Proteomes" id="UP000636479"/>
    </source>
</evidence>
<evidence type="ECO:0000256" key="1">
    <source>
        <dbReference type="SAM" id="MobiDB-lite"/>
    </source>
</evidence>
<feature type="compositionally biased region" description="Basic and acidic residues" evidence="1">
    <location>
        <begin position="274"/>
        <end position="284"/>
    </location>
</feature>
<feature type="compositionally biased region" description="Acidic residues" evidence="1">
    <location>
        <begin position="331"/>
        <end position="340"/>
    </location>
</feature>
<proteinExistence type="predicted"/>
<reference evidence="2" key="1">
    <citation type="submission" date="2020-05" db="EMBL/GenBank/DDBJ databases">
        <title>Mycena genomes resolve the evolution of fungal bioluminescence.</title>
        <authorList>
            <person name="Tsai I.J."/>
        </authorList>
    </citation>
    <scope>NUCLEOTIDE SEQUENCE</scope>
    <source>
        <strain evidence="2">171206Taipei</strain>
    </source>
</reference>
<feature type="compositionally biased region" description="Polar residues" evidence="1">
    <location>
        <begin position="106"/>
        <end position="120"/>
    </location>
</feature>
<feature type="compositionally biased region" description="Basic residues" evidence="1">
    <location>
        <begin position="89"/>
        <end position="98"/>
    </location>
</feature>
<protein>
    <submittedName>
        <fullName evidence="2">Uncharacterized protein</fullName>
    </submittedName>
</protein>
<accession>A0A8H6S848</accession>
<gene>
    <name evidence="2" type="ORF">MIND_00997900</name>
</gene>
<keyword evidence="3" id="KW-1185">Reference proteome</keyword>
<dbReference type="AlphaFoldDB" id="A0A8H6S848"/>
<comment type="caution">
    <text evidence="2">The sequence shown here is derived from an EMBL/GenBank/DDBJ whole genome shotgun (WGS) entry which is preliminary data.</text>
</comment>
<evidence type="ECO:0000313" key="2">
    <source>
        <dbReference type="EMBL" id="KAF7294613.1"/>
    </source>
</evidence>
<dbReference type="OrthoDB" id="3061869at2759"/>
<dbReference type="RefSeq" id="XP_037215976.1">
    <property type="nucleotide sequence ID" value="XM_037366582.1"/>
</dbReference>
<feature type="compositionally biased region" description="Acidic residues" evidence="1">
    <location>
        <begin position="373"/>
        <end position="382"/>
    </location>
</feature>
<feature type="compositionally biased region" description="Polar residues" evidence="1">
    <location>
        <begin position="261"/>
        <end position="272"/>
    </location>
</feature>
<organism evidence="2 3">
    <name type="scientific">Mycena indigotica</name>
    <dbReference type="NCBI Taxonomy" id="2126181"/>
    <lineage>
        <taxon>Eukaryota</taxon>
        <taxon>Fungi</taxon>
        <taxon>Dikarya</taxon>
        <taxon>Basidiomycota</taxon>
        <taxon>Agaricomycotina</taxon>
        <taxon>Agaricomycetes</taxon>
        <taxon>Agaricomycetidae</taxon>
        <taxon>Agaricales</taxon>
        <taxon>Marasmiineae</taxon>
        <taxon>Mycenaceae</taxon>
        <taxon>Mycena</taxon>
    </lineage>
</organism>
<sequence>MPPPPPDADSSSGFQYEPLRASVIDVFEQLGAFDEDSGLVEWMFPEIHEEKQLRARTRVKLTEVFDEPQEQPETPRKSRLASRFFGIRTRARSKSQARSKKEKETITPSTPKQKTRSSPNLRKAADLPSTDGPELESPPLNSAATTPEHTKSRRMSIFPRRPPPPPLIEGPRPSLSDEEWQQITMTGSIADYNVTNPFIGHQDPRAPATSSSSSSRKSNDTTSTPKRNGPFSRFTHTFSRSTPTSPTREASSSQPPLPTSDPATPTRSSPQVDPSRKSDSEIASRHSNASTDTLQAVPAGDGDGDSLPQVRIHADDERLETTSQIDHQEPENEDAEEEEQYLGSGSESEDDYGVLLNKDSDQVVDSALAPAPQEEEAPERHT</sequence>